<feature type="chain" id="PRO_5005324260" evidence="2">
    <location>
        <begin position="20"/>
        <end position="124"/>
    </location>
</feature>
<reference evidence="3" key="1">
    <citation type="submission" date="2007-04" db="EMBL/GenBank/DDBJ databases">
        <authorList>
            <consortium name="The Broad Institute Genome Sequencing Platform"/>
            <person name="Birren B."/>
            <person name="Lander E."/>
            <person name="Galagan J."/>
            <person name="Nusbaum C."/>
            <person name="Devon K."/>
            <person name="Ma L.-J."/>
            <person name="Jaffe D."/>
            <person name="Butler J."/>
            <person name="Alvarez P."/>
            <person name="Gnerre S."/>
            <person name="Grabherr M."/>
            <person name="Kleber M."/>
            <person name="Mauceli E."/>
            <person name="Brockman W."/>
            <person name="MacCallum I.A."/>
            <person name="Young S."/>
            <person name="LaButti K."/>
            <person name="DeCaprio D."/>
            <person name="Crawford M."/>
            <person name="Koehrsen M."/>
            <person name="Engels R."/>
            <person name="Montgomery P."/>
            <person name="Pearson M."/>
            <person name="Howarth C."/>
            <person name="Larson L."/>
            <person name="White J."/>
            <person name="O'Leary S."/>
            <person name="Kodira C."/>
            <person name="Zeng Q."/>
            <person name="Yandava C."/>
            <person name="Alvarado L."/>
            <person name="Kistler C."/>
            <person name="Shim W.-B."/>
            <person name="Kang S."/>
            <person name="Woloshuk C."/>
        </authorList>
    </citation>
    <scope>NUCLEOTIDE SEQUENCE</scope>
    <source>
        <strain evidence="3">4287</strain>
    </source>
</reference>
<sequence length="124" mass="14028">MLLIGVWLAYSLILPGIKPWSIPGEKHATIAFTMAYDQTRFSDTQGHLKETSNLISAFLRILSFALWQAQEDVPNSRNEASHGPLPNHNSSPNTRETPLRQQLQIVSQDKKAFQSQMEHSSVRE</sequence>
<protein>
    <submittedName>
        <fullName evidence="3">Uncharacterized protein</fullName>
    </submittedName>
</protein>
<accession>A0A0J9URV7</accession>
<dbReference type="EMBL" id="DS231700">
    <property type="protein sequence ID" value="KNB01678.1"/>
    <property type="molecule type" value="Genomic_DNA"/>
</dbReference>
<dbReference type="VEuPathDB" id="FungiDB:FOXG_18921"/>
<gene>
    <name evidence="3" type="ORF">FOXG_18921</name>
</gene>
<dbReference type="KEGG" id="fox:FOXG_18921"/>
<evidence type="ECO:0000256" key="1">
    <source>
        <dbReference type="SAM" id="MobiDB-lite"/>
    </source>
</evidence>
<dbReference type="GeneID" id="28959627"/>
<dbReference type="Proteomes" id="UP000009097">
    <property type="component" value="Unassembled WGS sequence"/>
</dbReference>
<name>A0A0J9URV7_FUSO4</name>
<feature type="compositionally biased region" description="Polar residues" evidence="1">
    <location>
        <begin position="87"/>
        <end position="124"/>
    </location>
</feature>
<reference evidence="3" key="2">
    <citation type="journal article" date="2010" name="Nature">
        <title>Comparative genomics reveals mobile pathogenicity chromosomes in Fusarium.</title>
        <authorList>
            <person name="Ma L.J."/>
            <person name="van der Does H.C."/>
            <person name="Borkovich K.A."/>
            <person name="Coleman J.J."/>
            <person name="Daboussi M.J."/>
            <person name="Di Pietro A."/>
            <person name="Dufresne M."/>
            <person name="Freitag M."/>
            <person name="Grabherr M."/>
            <person name="Henrissat B."/>
            <person name="Houterman P.M."/>
            <person name="Kang S."/>
            <person name="Shim W.B."/>
            <person name="Woloshuk C."/>
            <person name="Xie X."/>
            <person name="Xu J.R."/>
            <person name="Antoniw J."/>
            <person name="Baker S.E."/>
            <person name="Bluhm B.H."/>
            <person name="Breakspear A."/>
            <person name="Brown D.W."/>
            <person name="Butchko R.A."/>
            <person name="Chapman S."/>
            <person name="Coulson R."/>
            <person name="Coutinho P.M."/>
            <person name="Danchin E.G."/>
            <person name="Diener A."/>
            <person name="Gale L.R."/>
            <person name="Gardiner D.M."/>
            <person name="Goff S."/>
            <person name="Hammond-Kosack K.E."/>
            <person name="Hilburn K."/>
            <person name="Hua-Van A."/>
            <person name="Jonkers W."/>
            <person name="Kazan K."/>
            <person name="Kodira C.D."/>
            <person name="Koehrsen M."/>
            <person name="Kumar L."/>
            <person name="Lee Y.H."/>
            <person name="Li L."/>
            <person name="Manners J.M."/>
            <person name="Miranda-Saavedra D."/>
            <person name="Mukherjee M."/>
            <person name="Park G."/>
            <person name="Park J."/>
            <person name="Park S.Y."/>
            <person name="Proctor R.H."/>
            <person name="Regev A."/>
            <person name="Ruiz-Roldan M.C."/>
            <person name="Sain D."/>
            <person name="Sakthikumar S."/>
            <person name="Sykes S."/>
            <person name="Schwartz D.C."/>
            <person name="Turgeon B.G."/>
            <person name="Wapinski I."/>
            <person name="Yoder O."/>
            <person name="Young S."/>
            <person name="Zeng Q."/>
            <person name="Zhou S."/>
            <person name="Galagan J."/>
            <person name="Cuomo C.A."/>
            <person name="Kistler H.C."/>
            <person name="Rep M."/>
        </authorList>
    </citation>
    <scope>NUCLEOTIDE SEQUENCE [LARGE SCALE GENOMIC DNA]</scope>
    <source>
        <strain evidence="3">4287</strain>
    </source>
</reference>
<feature type="signal peptide" evidence="2">
    <location>
        <begin position="1"/>
        <end position="19"/>
    </location>
</feature>
<feature type="region of interest" description="Disordered" evidence="1">
    <location>
        <begin position="73"/>
        <end position="124"/>
    </location>
</feature>
<evidence type="ECO:0000313" key="3">
    <source>
        <dbReference type="EMBL" id="KNB01678.1"/>
    </source>
</evidence>
<keyword evidence="2" id="KW-0732">Signal</keyword>
<evidence type="ECO:0000256" key="2">
    <source>
        <dbReference type="SAM" id="SignalP"/>
    </source>
</evidence>
<dbReference type="RefSeq" id="XP_018239723.1">
    <property type="nucleotide sequence ID" value="XM_018399066.1"/>
</dbReference>
<dbReference type="AlphaFoldDB" id="A0A0J9URV7"/>
<organism evidence="3 4">
    <name type="scientific">Fusarium oxysporum f. sp. lycopersici (strain 4287 / CBS 123668 / FGSC 9935 / NRRL 34936)</name>
    <name type="common">Fusarium vascular wilt of tomato</name>
    <dbReference type="NCBI Taxonomy" id="426428"/>
    <lineage>
        <taxon>Eukaryota</taxon>
        <taxon>Fungi</taxon>
        <taxon>Dikarya</taxon>
        <taxon>Ascomycota</taxon>
        <taxon>Pezizomycotina</taxon>
        <taxon>Sordariomycetes</taxon>
        <taxon>Hypocreomycetidae</taxon>
        <taxon>Hypocreales</taxon>
        <taxon>Nectriaceae</taxon>
        <taxon>Fusarium</taxon>
        <taxon>Fusarium oxysporum species complex</taxon>
    </lineage>
</organism>
<proteinExistence type="predicted"/>
<evidence type="ECO:0000313" key="4">
    <source>
        <dbReference type="Proteomes" id="UP000009097"/>
    </source>
</evidence>